<keyword evidence="3" id="KW-1185">Reference proteome</keyword>
<keyword evidence="1" id="KW-0812">Transmembrane</keyword>
<evidence type="ECO:0000313" key="3">
    <source>
        <dbReference type="Proteomes" id="UP001189429"/>
    </source>
</evidence>
<dbReference type="Proteomes" id="UP001189429">
    <property type="component" value="Unassembled WGS sequence"/>
</dbReference>
<reference evidence="2" key="1">
    <citation type="submission" date="2023-10" db="EMBL/GenBank/DDBJ databases">
        <authorList>
            <person name="Chen Y."/>
            <person name="Shah S."/>
            <person name="Dougan E. K."/>
            <person name="Thang M."/>
            <person name="Chan C."/>
        </authorList>
    </citation>
    <scope>NUCLEOTIDE SEQUENCE [LARGE SCALE GENOMIC DNA]</scope>
</reference>
<name>A0ABN9TW53_9DINO</name>
<organism evidence="2 3">
    <name type="scientific">Prorocentrum cordatum</name>
    <dbReference type="NCBI Taxonomy" id="2364126"/>
    <lineage>
        <taxon>Eukaryota</taxon>
        <taxon>Sar</taxon>
        <taxon>Alveolata</taxon>
        <taxon>Dinophyceae</taxon>
        <taxon>Prorocentrales</taxon>
        <taxon>Prorocentraceae</taxon>
        <taxon>Prorocentrum</taxon>
    </lineage>
</organism>
<evidence type="ECO:0008006" key="4">
    <source>
        <dbReference type="Google" id="ProtNLM"/>
    </source>
</evidence>
<accession>A0ABN9TW53</accession>
<feature type="transmembrane region" description="Helical" evidence="1">
    <location>
        <begin position="58"/>
        <end position="76"/>
    </location>
</feature>
<keyword evidence="1" id="KW-0472">Membrane</keyword>
<keyword evidence="1" id="KW-1133">Transmembrane helix</keyword>
<protein>
    <recommendedName>
        <fullName evidence="4">Hint domain-containing protein</fullName>
    </recommendedName>
</protein>
<dbReference type="Gene3D" id="2.170.16.10">
    <property type="entry name" value="Hedgehog/Intein (Hint) domain"/>
    <property type="match status" value="1"/>
</dbReference>
<sequence length="539" mass="58435">MPLQRNDRTRHGFRAKMASWRLGPDGKISAWMLTFVDPDMEEGFLNSNRKHARSSSRVVLIILMVLCGLSVLLSYVDAARSEPSEETDRLRRWQLAIQLACVGAELSSLVASIVLMEYGVIGLRGMEDWRIAAILVGIVSEVHVCASIKHYIARALGYEDPCAAWGADLGGSDGPFVLSLVIIVACAGMLVRWRAFVPIALFSVLVYTSASHILGSPDQRLASTNLLLLVFALLLTGCTKRTSEFQARLLHLVYLEEKQMRFRAEYAMECLKDREDVAVELGSHMGGSSYFGQFLDNPCPDDGSWPPTQGSQGSPPSVPSMVLGAPAHLGRASSESGANDQATLCWGCLPLDASVAVEGRPDPCSLRDLERGQRVLCHDSLSQSVRYAEVLEKQVDVQEGPWVSVGLEDGTQLAMTADHPVQRANHREVVRAADLLPGRDSVVVHTVSTAPVIVKEVARQQEAQGTPGLACLAVRSPDRNLVLVADTGPQEDARSMAVSSGDVSVAAAHVVSTRGIFLYAHSAPQFARARSEPPWPRPA</sequence>
<evidence type="ECO:0000256" key="1">
    <source>
        <dbReference type="SAM" id="Phobius"/>
    </source>
</evidence>
<proteinExistence type="predicted"/>
<comment type="caution">
    <text evidence="2">The sequence shown here is derived from an EMBL/GenBank/DDBJ whole genome shotgun (WGS) entry which is preliminary data.</text>
</comment>
<feature type="transmembrane region" description="Helical" evidence="1">
    <location>
        <begin position="172"/>
        <end position="191"/>
    </location>
</feature>
<evidence type="ECO:0000313" key="2">
    <source>
        <dbReference type="EMBL" id="CAK0850519.1"/>
    </source>
</evidence>
<gene>
    <name evidence="2" type="ORF">PCOR1329_LOCUS42926</name>
</gene>
<dbReference type="EMBL" id="CAUYUJ010015160">
    <property type="protein sequence ID" value="CAK0850519.1"/>
    <property type="molecule type" value="Genomic_DNA"/>
</dbReference>
<dbReference type="InterPro" id="IPR036844">
    <property type="entry name" value="Hint_dom_sf"/>
</dbReference>
<feature type="transmembrane region" description="Helical" evidence="1">
    <location>
        <begin position="96"/>
        <end position="119"/>
    </location>
</feature>
<dbReference type="SUPFAM" id="SSF51294">
    <property type="entry name" value="Hedgehog/intein (Hint) domain"/>
    <property type="match status" value="1"/>
</dbReference>